<proteinExistence type="predicted"/>
<feature type="compositionally biased region" description="Low complexity" evidence="1">
    <location>
        <begin position="109"/>
        <end position="124"/>
    </location>
</feature>
<keyword evidence="3" id="KW-1185">Reference proteome</keyword>
<evidence type="ECO:0000256" key="1">
    <source>
        <dbReference type="SAM" id="MobiDB-lite"/>
    </source>
</evidence>
<evidence type="ECO:0000313" key="2">
    <source>
        <dbReference type="EMBL" id="MFD2233973.1"/>
    </source>
</evidence>
<dbReference type="Proteomes" id="UP001597296">
    <property type="component" value="Unassembled WGS sequence"/>
</dbReference>
<feature type="compositionally biased region" description="Low complexity" evidence="1">
    <location>
        <begin position="74"/>
        <end position="95"/>
    </location>
</feature>
<organism evidence="2 3">
    <name type="scientific">Phaeospirillum tilakii</name>
    <dbReference type="NCBI Taxonomy" id="741673"/>
    <lineage>
        <taxon>Bacteria</taxon>
        <taxon>Pseudomonadati</taxon>
        <taxon>Pseudomonadota</taxon>
        <taxon>Alphaproteobacteria</taxon>
        <taxon>Rhodospirillales</taxon>
        <taxon>Rhodospirillaceae</taxon>
        <taxon>Phaeospirillum</taxon>
    </lineage>
</organism>
<dbReference type="RefSeq" id="WP_377315872.1">
    <property type="nucleotide sequence ID" value="NZ_JBHUIY010000015.1"/>
</dbReference>
<name>A0ABW5CAT9_9PROT</name>
<feature type="region of interest" description="Disordered" evidence="1">
    <location>
        <begin position="67"/>
        <end position="124"/>
    </location>
</feature>
<gene>
    <name evidence="2" type="ORF">ACFSNB_09160</name>
</gene>
<comment type="caution">
    <text evidence="2">The sequence shown here is derived from an EMBL/GenBank/DDBJ whole genome shotgun (WGS) entry which is preliminary data.</text>
</comment>
<accession>A0ABW5CAT9</accession>
<reference evidence="3" key="1">
    <citation type="journal article" date="2019" name="Int. J. Syst. Evol. Microbiol.">
        <title>The Global Catalogue of Microorganisms (GCM) 10K type strain sequencing project: providing services to taxonomists for standard genome sequencing and annotation.</title>
        <authorList>
            <consortium name="The Broad Institute Genomics Platform"/>
            <consortium name="The Broad Institute Genome Sequencing Center for Infectious Disease"/>
            <person name="Wu L."/>
            <person name="Ma J."/>
        </authorList>
    </citation>
    <scope>NUCLEOTIDE SEQUENCE [LARGE SCALE GENOMIC DNA]</scope>
    <source>
        <strain evidence="3">KCTC 15012</strain>
    </source>
</reference>
<evidence type="ECO:0000313" key="3">
    <source>
        <dbReference type="Proteomes" id="UP001597296"/>
    </source>
</evidence>
<sequence length="124" mass="12466">MDFRRFAVPVVVSLVVGGVVYGLSLAGQQSLRAEIEQIKQLKGEADRRFADVDALVSRVESIDHRVSSVEKTLPASAAAPAEEPAPAAAAAAAAPAPAPAEPAAPAPAPCRAAAPAAAPAPDKP</sequence>
<dbReference type="EMBL" id="JBHUIY010000015">
    <property type="protein sequence ID" value="MFD2233973.1"/>
    <property type="molecule type" value="Genomic_DNA"/>
</dbReference>
<feature type="compositionally biased region" description="Pro residues" evidence="1">
    <location>
        <begin position="96"/>
        <end position="108"/>
    </location>
</feature>
<protein>
    <submittedName>
        <fullName evidence="2">Uncharacterized protein</fullName>
    </submittedName>
</protein>